<dbReference type="GO" id="GO:0032300">
    <property type="term" value="C:mismatch repair complex"/>
    <property type="evidence" value="ECO:0007669"/>
    <property type="project" value="InterPro"/>
</dbReference>
<dbReference type="SUPFAM" id="SSF118116">
    <property type="entry name" value="DNA mismatch repair protein MutL"/>
    <property type="match status" value="1"/>
</dbReference>
<dbReference type="GO" id="GO:0005524">
    <property type="term" value="F:ATP binding"/>
    <property type="evidence" value="ECO:0007669"/>
    <property type="project" value="InterPro"/>
</dbReference>
<evidence type="ECO:0000313" key="3">
    <source>
        <dbReference type="EMBL" id="KAK1273106.1"/>
    </source>
</evidence>
<dbReference type="GO" id="GO:0006298">
    <property type="term" value="P:mismatch repair"/>
    <property type="evidence" value="ECO:0007669"/>
    <property type="project" value="InterPro"/>
</dbReference>
<feature type="domain" description="MutL C-terminal dimerisation" evidence="2">
    <location>
        <begin position="798"/>
        <end position="958"/>
    </location>
</feature>
<dbReference type="GO" id="GO:0140664">
    <property type="term" value="F:ATP-dependent DNA damage sensor activity"/>
    <property type="evidence" value="ECO:0007669"/>
    <property type="project" value="InterPro"/>
</dbReference>
<dbReference type="FunFam" id="3.30.1370.100:FF:000007">
    <property type="entry name" value="MUTL protein homolog 3"/>
    <property type="match status" value="1"/>
</dbReference>
<dbReference type="Gene3D" id="3.30.230.10">
    <property type="match status" value="1"/>
</dbReference>
<dbReference type="EMBL" id="JAUJYN010000004">
    <property type="protein sequence ID" value="KAK1273106.1"/>
    <property type="molecule type" value="Genomic_DNA"/>
</dbReference>
<evidence type="ECO:0000259" key="2">
    <source>
        <dbReference type="SMART" id="SM00853"/>
    </source>
</evidence>
<dbReference type="SUPFAM" id="SSF54211">
    <property type="entry name" value="Ribosomal protein S5 domain 2-like"/>
    <property type="match status" value="1"/>
</dbReference>
<organism evidence="3 4">
    <name type="scientific">Acorus gramineus</name>
    <name type="common">Dwarf sweet flag</name>
    <dbReference type="NCBI Taxonomy" id="55184"/>
    <lineage>
        <taxon>Eukaryota</taxon>
        <taxon>Viridiplantae</taxon>
        <taxon>Streptophyta</taxon>
        <taxon>Embryophyta</taxon>
        <taxon>Tracheophyta</taxon>
        <taxon>Spermatophyta</taxon>
        <taxon>Magnoliopsida</taxon>
        <taxon>Liliopsida</taxon>
        <taxon>Acoraceae</taxon>
        <taxon>Acorus</taxon>
    </lineage>
</organism>
<keyword evidence="4" id="KW-1185">Reference proteome</keyword>
<dbReference type="AlphaFoldDB" id="A0AAV9B9M8"/>
<feature type="compositionally biased region" description="Basic and acidic residues" evidence="1">
    <location>
        <begin position="642"/>
        <end position="660"/>
    </location>
</feature>
<dbReference type="InterPro" id="IPR014721">
    <property type="entry name" value="Ribsml_uS5_D2-typ_fold_subgr"/>
</dbReference>
<proteinExistence type="predicted"/>
<sequence length="971" mass="110034">MYPSSCICLQNNMELKKLPCINAVFLCFSGLLTFTFSDINSRFVYKCPIHKLLNNLAMHSHCPLTPWRDEPELQSTKRHKVQGYPVYLLNLCCPLSSYDLTFEPSKTIIEFKDWVPILSFIEQAVMNIWKKSSAIQRRGLFDDCKDSHPTNGVILKEGLSVSSRLGKHKYSSQVSQNSMCHSPKASFLETSPGSGLSDRCYRTFRGTWDDSDIDDHTFQNTSTEAYNVSDAMYDRIFDKKQSFHQWGTDADFFSMEENIISKSSLERHATNGDNYGALDSAWGSESHKLYETSTEIFTPSTDMRNHYYCKNDREDPFLLVSPRQGDKSGLRKFNSLEKNPTDSMLLSNLQSRGVEFDIFRIKENEISSDDIISIANSCSFEADCSYLKENLWDEKSANPRLRFGVLRKCQNNFDVDLSPGHSPFTECFTKYGNAVAQVGERSVAFQSTEQGQCSGSPLSIPDHFLQDAGYFTEKYATIEDHISRKNLRSKCFSNGGVGDEHVNNTQNNSVAEDFLTMSSPNTWRNWYTPRMNHRKHSHYIHPLHEKKFSNSNPSSKLDGETDETFPDFSIKNKTNNCVKSVFDKSDDMGTSDIDMDMLDFRDLRRSYVSNLRSRRSHSAPPFYKGKNKYSLSQECFNGTFESKNHEKSSHVDHTSSETSHDANNPLGDSKSYGIPIEVSLSYSREHMKTDQFCIPNMKDMEARHQLEHPPCFYQPDSVVIEDIVPNKLEEPNINLTKWRNGEPQPTDADLGGFHGKSHKVTRHEDDILDVSSGPLHLAGGLLVPQSITRDYLLNATVLQQQLDKKFIPVMAGGVLAIVDQHAADERIRLEELRQKVLSGEGKGTTFLESEQELMLPETGLQLLQNYTEQIHNWGWICNVHAQRAGSFTKNLNTLNKQSARVHLVAVPCILGINLTDKDLMEFLQQLAETDGSSAVPPSVLRVLSFKACRVCSWATYDRPSRQPASSAQTVG</sequence>
<dbReference type="InterPro" id="IPR014790">
    <property type="entry name" value="MutL_C"/>
</dbReference>
<dbReference type="Gene3D" id="3.30.1540.20">
    <property type="entry name" value="MutL, C-terminal domain, dimerisation subdomain"/>
    <property type="match status" value="1"/>
</dbReference>
<dbReference type="PANTHER" id="PTHR10073">
    <property type="entry name" value="DNA MISMATCH REPAIR PROTEIN MLH, PMS, MUTL"/>
    <property type="match status" value="1"/>
</dbReference>
<dbReference type="InterPro" id="IPR037198">
    <property type="entry name" value="MutL_C_sf"/>
</dbReference>
<dbReference type="Pfam" id="PF08676">
    <property type="entry name" value="MutL_C"/>
    <property type="match status" value="1"/>
</dbReference>
<dbReference type="GO" id="GO:0016887">
    <property type="term" value="F:ATP hydrolysis activity"/>
    <property type="evidence" value="ECO:0007669"/>
    <property type="project" value="InterPro"/>
</dbReference>
<dbReference type="InterPro" id="IPR020568">
    <property type="entry name" value="Ribosomal_Su5_D2-typ_SF"/>
</dbReference>
<comment type="caution">
    <text evidence="3">The sequence shown here is derived from an EMBL/GenBank/DDBJ whole genome shotgun (WGS) entry which is preliminary data.</text>
</comment>
<protein>
    <submittedName>
        <fullName evidence="3">DNA mismatch repair protein MLH3</fullName>
    </submittedName>
</protein>
<accession>A0AAV9B9M8</accession>
<name>A0AAV9B9M8_ACOGR</name>
<evidence type="ECO:0000313" key="4">
    <source>
        <dbReference type="Proteomes" id="UP001179952"/>
    </source>
</evidence>
<reference evidence="3" key="1">
    <citation type="journal article" date="2023" name="Nat. Commun.">
        <title>Diploid and tetraploid genomes of Acorus and the evolution of monocots.</title>
        <authorList>
            <person name="Ma L."/>
            <person name="Liu K.W."/>
            <person name="Li Z."/>
            <person name="Hsiao Y.Y."/>
            <person name="Qi Y."/>
            <person name="Fu T."/>
            <person name="Tang G.D."/>
            <person name="Zhang D."/>
            <person name="Sun W.H."/>
            <person name="Liu D.K."/>
            <person name="Li Y."/>
            <person name="Chen G.Z."/>
            <person name="Liu X.D."/>
            <person name="Liao X.Y."/>
            <person name="Jiang Y.T."/>
            <person name="Yu X."/>
            <person name="Hao Y."/>
            <person name="Huang J."/>
            <person name="Zhao X.W."/>
            <person name="Ke S."/>
            <person name="Chen Y.Y."/>
            <person name="Wu W.L."/>
            <person name="Hsu J.L."/>
            <person name="Lin Y.F."/>
            <person name="Huang M.D."/>
            <person name="Li C.Y."/>
            <person name="Huang L."/>
            <person name="Wang Z.W."/>
            <person name="Zhao X."/>
            <person name="Zhong W.Y."/>
            <person name="Peng D.H."/>
            <person name="Ahmad S."/>
            <person name="Lan S."/>
            <person name="Zhang J.S."/>
            <person name="Tsai W.C."/>
            <person name="Van de Peer Y."/>
            <person name="Liu Z.J."/>
        </authorList>
    </citation>
    <scope>NUCLEOTIDE SEQUENCE</scope>
    <source>
        <strain evidence="3">SCP</strain>
    </source>
</reference>
<dbReference type="SMART" id="SM00853">
    <property type="entry name" value="MutL_C"/>
    <property type="match status" value="1"/>
</dbReference>
<reference evidence="3" key="2">
    <citation type="submission" date="2023-06" db="EMBL/GenBank/DDBJ databases">
        <authorList>
            <person name="Ma L."/>
            <person name="Liu K.-W."/>
            <person name="Li Z."/>
            <person name="Hsiao Y.-Y."/>
            <person name="Qi Y."/>
            <person name="Fu T."/>
            <person name="Tang G."/>
            <person name="Zhang D."/>
            <person name="Sun W.-H."/>
            <person name="Liu D.-K."/>
            <person name="Li Y."/>
            <person name="Chen G.-Z."/>
            <person name="Liu X.-D."/>
            <person name="Liao X.-Y."/>
            <person name="Jiang Y.-T."/>
            <person name="Yu X."/>
            <person name="Hao Y."/>
            <person name="Huang J."/>
            <person name="Zhao X.-W."/>
            <person name="Ke S."/>
            <person name="Chen Y.-Y."/>
            <person name="Wu W.-L."/>
            <person name="Hsu J.-L."/>
            <person name="Lin Y.-F."/>
            <person name="Huang M.-D."/>
            <person name="Li C.-Y."/>
            <person name="Huang L."/>
            <person name="Wang Z.-W."/>
            <person name="Zhao X."/>
            <person name="Zhong W.-Y."/>
            <person name="Peng D.-H."/>
            <person name="Ahmad S."/>
            <person name="Lan S."/>
            <person name="Zhang J.-S."/>
            <person name="Tsai W.-C."/>
            <person name="Van De Peer Y."/>
            <person name="Liu Z.-J."/>
        </authorList>
    </citation>
    <scope>NUCLEOTIDE SEQUENCE</scope>
    <source>
        <strain evidence="3">SCP</strain>
        <tissue evidence="3">Leaves</tissue>
    </source>
</reference>
<dbReference type="InterPro" id="IPR038973">
    <property type="entry name" value="MutL/Mlh/Pms-like"/>
</dbReference>
<dbReference type="PANTHER" id="PTHR10073:SF47">
    <property type="entry name" value="DNA MISMATCH REPAIR PROTEIN MLH3"/>
    <property type="match status" value="1"/>
</dbReference>
<evidence type="ECO:0000256" key="1">
    <source>
        <dbReference type="SAM" id="MobiDB-lite"/>
    </source>
</evidence>
<gene>
    <name evidence="3" type="ORF">QJS04_geneDACA009783</name>
</gene>
<feature type="region of interest" description="Disordered" evidence="1">
    <location>
        <begin position="642"/>
        <end position="670"/>
    </location>
</feature>
<dbReference type="Proteomes" id="UP001179952">
    <property type="component" value="Unassembled WGS sequence"/>
</dbReference>
<dbReference type="InterPro" id="IPR042120">
    <property type="entry name" value="MutL_C_dimsub"/>
</dbReference>